<sequence length="77" mass="8729">MTTTVNLDSQLIASAQANAANRSVAEQIEHWANIGKVMEENQDLPYEFVSESLVARDEVKNGDVTVYHRKTNKPYKY</sequence>
<comment type="caution">
    <text evidence="1">The sequence shown here is derived from an EMBL/GenBank/DDBJ whole genome shotgun (WGS) entry which is preliminary data.</text>
</comment>
<accession>A0A7Y0QZF1</accession>
<evidence type="ECO:0000313" key="2">
    <source>
        <dbReference type="Proteomes" id="UP000565155"/>
    </source>
</evidence>
<dbReference type="EMBL" id="JABCMA010000035">
    <property type="protein sequence ID" value="NMR76058.1"/>
    <property type="molecule type" value="Genomic_DNA"/>
</dbReference>
<dbReference type="RefSeq" id="WP_169629022.1">
    <property type="nucleotide sequence ID" value="NZ_JABCMA010000035.1"/>
</dbReference>
<evidence type="ECO:0008006" key="3">
    <source>
        <dbReference type="Google" id="ProtNLM"/>
    </source>
</evidence>
<proteinExistence type="predicted"/>
<dbReference type="Proteomes" id="UP000565155">
    <property type="component" value="Unassembled WGS sequence"/>
</dbReference>
<evidence type="ECO:0000313" key="1">
    <source>
        <dbReference type="EMBL" id="NMR76058.1"/>
    </source>
</evidence>
<dbReference type="AlphaFoldDB" id="A0A7Y0QZF1"/>
<dbReference type="InterPro" id="IPR021831">
    <property type="entry name" value="ParD-like"/>
</dbReference>
<protein>
    <recommendedName>
        <fullName evidence="3">ParD-like antitoxin of type II toxin-antitoxin system</fullName>
    </recommendedName>
</protein>
<reference evidence="1 2" key="1">
    <citation type="submission" date="2020-04" db="EMBL/GenBank/DDBJ databases">
        <title>Whole-genome sequencing of Vibrio spp. from China reveals different genetic environments of blaCTX-M-14 among diverse lineages.</title>
        <authorList>
            <person name="Zheng Z."/>
            <person name="Ye L."/>
            <person name="Chen S."/>
        </authorList>
    </citation>
    <scope>NUCLEOTIDE SEQUENCE [LARGE SCALE GENOMIC DNA]</scope>
    <source>
        <strain evidence="1 2">Vb1636</strain>
    </source>
</reference>
<dbReference type="Pfam" id="PF11903">
    <property type="entry name" value="ParD_like"/>
    <property type="match status" value="1"/>
</dbReference>
<name>A0A7Y0QZF1_VIBAL</name>
<gene>
    <name evidence="1" type="ORF">HKB35_20820</name>
</gene>
<organism evidence="1 2">
    <name type="scientific">Vibrio alginolyticus</name>
    <dbReference type="NCBI Taxonomy" id="663"/>
    <lineage>
        <taxon>Bacteria</taxon>
        <taxon>Pseudomonadati</taxon>
        <taxon>Pseudomonadota</taxon>
        <taxon>Gammaproteobacteria</taxon>
        <taxon>Vibrionales</taxon>
        <taxon>Vibrionaceae</taxon>
        <taxon>Vibrio</taxon>
    </lineage>
</organism>